<feature type="domain" description="DhaL" evidence="1">
    <location>
        <begin position="4"/>
        <end position="194"/>
    </location>
</feature>
<proteinExistence type="predicted"/>
<dbReference type="Pfam" id="PF02734">
    <property type="entry name" value="Dak2"/>
    <property type="match status" value="1"/>
</dbReference>
<organism evidence="2 3">
    <name type="scientific">Metallumcola ferriviriculae</name>
    <dbReference type="NCBI Taxonomy" id="3039180"/>
    <lineage>
        <taxon>Bacteria</taxon>
        <taxon>Bacillati</taxon>
        <taxon>Bacillota</taxon>
        <taxon>Clostridia</taxon>
        <taxon>Neomoorellales</taxon>
        <taxon>Desulfitibacteraceae</taxon>
        <taxon>Metallumcola</taxon>
    </lineage>
</organism>
<evidence type="ECO:0000259" key="1">
    <source>
        <dbReference type="PROSITE" id="PS51480"/>
    </source>
</evidence>
<dbReference type="SUPFAM" id="SSF101473">
    <property type="entry name" value="DhaL-like"/>
    <property type="match status" value="1"/>
</dbReference>
<reference evidence="2 3" key="1">
    <citation type="submission" date="2023-04" db="EMBL/GenBank/DDBJ databases">
        <authorList>
            <person name="Hsu D."/>
        </authorList>
    </citation>
    <scope>NUCLEOTIDE SEQUENCE [LARGE SCALE GENOMIC DNA]</scope>
    <source>
        <strain evidence="2 3">MK1</strain>
    </source>
</reference>
<dbReference type="Proteomes" id="UP001329915">
    <property type="component" value="Chromosome"/>
</dbReference>
<dbReference type="InterPro" id="IPR033470">
    <property type="entry name" value="FakA-like_C"/>
</dbReference>
<dbReference type="NCBIfam" id="TIGR03599">
    <property type="entry name" value="YloV"/>
    <property type="match status" value="1"/>
</dbReference>
<dbReference type="InterPro" id="IPR004007">
    <property type="entry name" value="DhaL_dom"/>
</dbReference>
<accession>A0AAU0UNQ9</accession>
<dbReference type="InterPro" id="IPR050270">
    <property type="entry name" value="DegV_domain_contain"/>
</dbReference>
<protein>
    <submittedName>
        <fullName evidence="2">DAK2 domain-containing protein</fullName>
    </submittedName>
</protein>
<dbReference type="RefSeq" id="WP_366921602.1">
    <property type="nucleotide sequence ID" value="NZ_CP121694.1"/>
</dbReference>
<sequence length="530" mass="56831">MNAEQLTKFFFGGNQYLQKNKMAVDALNVFPVPDGDTGTNMSLTMQAAVKEITPDEQDIGQVAQAVARGSLMGARGNSGVILSQLFRGLAQGTSGAEINAKQLATALQKAVDMAYKAVMRPVEGTILTVAKACAAGAAEAAKAGANSLEVMEAALNYGEKALAKTPEQLPVLKEAGVVDAGGKGLLVIFNGGIRAIKGEDLDEEYLPQPEVPQDFSDREDEPLNLTYQYCTEFILKGNALDGGQLRLVLEPLGDSLLVVGTETLLKVHIHTNNPGKVLEFVVDQGTIHDFKMDNMEDQHRSKLLTEVTPQEKKPLSVVAVAVGEGLTELLENLGVDKIISGGQSMNPSTEDLVAAVNEASGDKVLILPNNSNIILAAQQAAQLAEKDVVVVPSKTFPQGITAMLSFDGEKSIDNNRRMMTEAMGLVTSGEITYAVRDSSVNGSKIKAGDILGIKEGKIEIVSDEVAEVLVGLLIKMVDEDAELLTLYYGQHVKQEDAEELAQIVTDRFPDLEIEIHFGGQPLYYYIISVE</sequence>
<dbReference type="GO" id="GO:0006071">
    <property type="term" value="P:glycerol metabolic process"/>
    <property type="evidence" value="ECO:0007669"/>
    <property type="project" value="InterPro"/>
</dbReference>
<dbReference type="InterPro" id="IPR048394">
    <property type="entry name" value="FakA-like_M"/>
</dbReference>
<keyword evidence="3" id="KW-1185">Reference proteome</keyword>
<dbReference type="PANTHER" id="PTHR33434">
    <property type="entry name" value="DEGV DOMAIN-CONTAINING PROTEIN DR_1986-RELATED"/>
    <property type="match status" value="1"/>
</dbReference>
<dbReference type="Pfam" id="PF21645">
    <property type="entry name" value="FakA-like_M"/>
    <property type="match status" value="1"/>
</dbReference>
<dbReference type="SMART" id="SM01121">
    <property type="entry name" value="Dak1_2"/>
    <property type="match status" value="1"/>
</dbReference>
<dbReference type="PROSITE" id="PS51480">
    <property type="entry name" value="DHAL"/>
    <property type="match status" value="1"/>
</dbReference>
<dbReference type="Pfam" id="PF13684">
    <property type="entry name" value="FakA-like_C"/>
    <property type="match status" value="1"/>
</dbReference>
<dbReference type="SMART" id="SM01120">
    <property type="entry name" value="Dak2"/>
    <property type="match status" value="1"/>
</dbReference>
<dbReference type="InterPro" id="IPR036117">
    <property type="entry name" value="DhaL_dom_sf"/>
</dbReference>
<name>A0AAU0UNQ9_9FIRM</name>
<dbReference type="Gene3D" id="1.25.40.340">
    <property type="match status" value="1"/>
</dbReference>
<dbReference type="AlphaFoldDB" id="A0AAU0UNQ9"/>
<gene>
    <name evidence="2" type="ORF">MFMK1_002007</name>
</gene>
<evidence type="ECO:0000313" key="3">
    <source>
        <dbReference type="Proteomes" id="UP001329915"/>
    </source>
</evidence>
<dbReference type="PANTHER" id="PTHR33434:SF4">
    <property type="entry name" value="PHOSPHATASE PROTEIN"/>
    <property type="match status" value="1"/>
</dbReference>
<dbReference type="GO" id="GO:0004371">
    <property type="term" value="F:glycerone kinase activity"/>
    <property type="evidence" value="ECO:0007669"/>
    <property type="project" value="InterPro"/>
</dbReference>
<dbReference type="KEGG" id="dbc:MFMK1_002007"/>
<evidence type="ECO:0000313" key="2">
    <source>
        <dbReference type="EMBL" id="WRO22182.1"/>
    </source>
</evidence>
<dbReference type="EMBL" id="CP121694">
    <property type="protein sequence ID" value="WRO22182.1"/>
    <property type="molecule type" value="Genomic_DNA"/>
</dbReference>
<dbReference type="InterPro" id="IPR019986">
    <property type="entry name" value="YloV-like"/>
</dbReference>